<evidence type="ECO:0000313" key="2">
    <source>
        <dbReference type="EMBL" id="KAB2701377.1"/>
    </source>
</evidence>
<accession>A0AB34DE79</accession>
<name>A0AB34DE79_9HYPH</name>
<dbReference type="InterPro" id="IPR007842">
    <property type="entry name" value="HEPN_dom"/>
</dbReference>
<gene>
    <name evidence="2" type="ORF">F9L03_23495</name>
</gene>
<feature type="domain" description="HEPN" evidence="1">
    <location>
        <begin position="37"/>
        <end position="139"/>
    </location>
</feature>
<protein>
    <submittedName>
        <fullName evidence="2">HEPN domain-containing protein</fullName>
    </submittedName>
</protein>
<sequence>MMSMPMGGGGLVVAREDIVRARGLLANGEEFLPSPAQAENGDPRDTCYMTAIAAELGLKAYLSSQGWSDDRCRQDIRHDLEKGLSHADKSGMVGTGDDLGDVIAVLNAYYQCHAFDRFDSDPAFASKARAEVARLLDVVRPYVEASGGR</sequence>
<evidence type="ECO:0000313" key="3">
    <source>
        <dbReference type="Proteomes" id="UP000435957"/>
    </source>
</evidence>
<proteinExistence type="predicted"/>
<keyword evidence="3" id="KW-1185">Reference proteome</keyword>
<dbReference type="EMBL" id="WBWF01000026">
    <property type="protein sequence ID" value="KAB2701377.1"/>
    <property type="molecule type" value="Genomic_DNA"/>
</dbReference>
<reference evidence="2 3" key="1">
    <citation type="submission" date="2019-09" db="EMBL/GenBank/DDBJ databases">
        <title>Taxonomic organization of the family Brucellaceae based on a phylogenomic approach.</title>
        <authorList>
            <person name="Leclercq S."/>
            <person name="Cloeckaert A."/>
            <person name="Zygmunt M.S."/>
        </authorList>
    </citation>
    <scope>NUCLEOTIDE SEQUENCE [LARGE SCALE GENOMIC DNA]</scope>
    <source>
        <strain evidence="2 3">LUP23</strain>
    </source>
</reference>
<dbReference type="AlphaFoldDB" id="A0AB34DE79"/>
<comment type="caution">
    <text evidence="2">The sequence shown here is derived from an EMBL/GenBank/DDBJ whole genome shotgun (WGS) entry which is preliminary data.</text>
</comment>
<organism evidence="2 3">
    <name type="scientific">Brucella lupini</name>
    <dbReference type="NCBI Taxonomy" id="255457"/>
    <lineage>
        <taxon>Bacteria</taxon>
        <taxon>Pseudomonadati</taxon>
        <taxon>Pseudomonadota</taxon>
        <taxon>Alphaproteobacteria</taxon>
        <taxon>Hyphomicrobiales</taxon>
        <taxon>Brucellaceae</taxon>
        <taxon>Brucella/Ochrobactrum group</taxon>
        <taxon>Brucella</taxon>
    </lineage>
</organism>
<dbReference type="Pfam" id="PF05168">
    <property type="entry name" value="HEPN"/>
    <property type="match status" value="1"/>
</dbReference>
<dbReference type="Proteomes" id="UP000435957">
    <property type="component" value="Unassembled WGS sequence"/>
</dbReference>
<evidence type="ECO:0000259" key="1">
    <source>
        <dbReference type="Pfam" id="PF05168"/>
    </source>
</evidence>